<dbReference type="AlphaFoldDB" id="A0A0M3V9A5"/>
<evidence type="ECO:0000313" key="2">
    <source>
        <dbReference type="EMBL" id="ALF60297.1"/>
    </source>
</evidence>
<dbReference type="Gene3D" id="1.10.10.10">
    <property type="entry name" value="Winged helix-like DNA-binding domain superfamily/Winged helix DNA-binding domain"/>
    <property type="match status" value="1"/>
</dbReference>
<dbReference type="SUPFAM" id="SSF46785">
    <property type="entry name" value="Winged helix' DNA-binding domain"/>
    <property type="match status" value="1"/>
</dbReference>
<dbReference type="GO" id="GO:0006355">
    <property type="term" value="P:regulation of DNA-templated transcription"/>
    <property type="evidence" value="ECO:0007669"/>
    <property type="project" value="InterPro"/>
</dbReference>
<sequence length="70" mass="8105">MMNGPIEKIFRIMRLINSSNQPLNPREIADKTDMNIRTVQRLALHLTEEGLIDFGNRSNGYEFMKKGLKV</sequence>
<evidence type="ECO:0000259" key="1">
    <source>
        <dbReference type="Pfam" id="PF09339"/>
    </source>
</evidence>
<gene>
    <name evidence="2" type="ORF">AOC03_09830</name>
</gene>
<evidence type="ECO:0000313" key="3">
    <source>
        <dbReference type="Proteomes" id="UP000059847"/>
    </source>
</evidence>
<dbReference type="RefSeq" id="WP_062535550.1">
    <property type="nucleotide sequence ID" value="NZ_CP012678.1"/>
</dbReference>
<dbReference type="InterPro" id="IPR036390">
    <property type="entry name" value="WH_DNA-bd_sf"/>
</dbReference>
<accession>A0A0M3V9A5</accession>
<dbReference type="KEGG" id="pur:AOC03_09830"/>
<dbReference type="Pfam" id="PF09339">
    <property type="entry name" value="HTH_IclR"/>
    <property type="match status" value="1"/>
</dbReference>
<organism evidence="2 3">
    <name type="scientific">Psychrobacter urativorans</name>
    <dbReference type="NCBI Taxonomy" id="45610"/>
    <lineage>
        <taxon>Bacteria</taxon>
        <taxon>Pseudomonadati</taxon>
        <taxon>Pseudomonadota</taxon>
        <taxon>Gammaproteobacteria</taxon>
        <taxon>Moraxellales</taxon>
        <taxon>Moraxellaceae</taxon>
        <taxon>Psychrobacter</taxon>
    </lineage>
</organism>
<dbReference type="InterPro" id="IPR005471">
    <property type="entry name" value="Tscrpt_reg_IclR_N"/>
</dbReference>
<protein>
    <recommendedName>
        <fullName evidence="1">HTH iclR-type domain-containing protein</fullName>
    </recommendedName>
</protein>
<feature type="domain" description="HTH iclR-type" evidence="1">
    <location>
        <begin position="6"/>
        <end position="52"/>
    </location>
</feature>
<name>A0A0M3V9A5_9GAMM</name>
<dbReference type="EMBL" id="CP012678">
    <property type="protein sequence ID" value="ALF60297.1"/>
    <property type="molecule type" value="Genomic_DNA"/>
</dbReference>
<proteinExistence type="predicted"/>
<reference evidence="2 3" key="1">
    <citation type="submission" date="2015-09" db="EMBL/GenBank/DDBJ databases">
        <title>Complete genome of Psychrobacter urativorans R10.10B.</title>
        <authorList>
            <person name="See-Too W.S."/>
            <person name="Chan K.G."/>
        </authorList>
    </citation>
    <scope>NUCLEOTIDE SEQUENCE [LARGE SCALE GENOMIC DNA]</scope>
    <source>
        <strain evidence="2 3">R10.10B</strain>
    </source>
</reference>
<dbReference type="Proteomes" id="UP000059847">
    <property type="component" value="Chromosome"/>
</dbReference>
<keyword evidence="3" id="KW-1185">Reference proteome</keyword>
<dbReference type="STRING" id="45610.AOC03_09830"/>
<dbReference type="InterPro" id="IPR036388">
    <property type="entry name" value="WH-like_DNA-bd_sf"/>
</dbReference>
<dbReference type="GO" id="GO:0003677">
    <property type="term" value="F:DNA binding"/>
    <property type="evidence" value="ECO:0007669"/>
    <property type="project" value="InterPro"/>
</dbReference>